<gene>
    <name evidence="4" type="ORF">ACFSUQ_04435</name>
</gene>
<keyword evidence="3" id="KW-0732">Signal</keyword>
<protein>
    <recommendedName>
        <fullName evidence="6">Hemagglutinin</fullName>
    </recommendedName>
</protein>
<feature type="compositionally biased region" description="Polar residues" evidence="1">
    <location>
        <begin position="408"/>
        <end position="424"/>
    </location>
</feature>
<name>A0ABW5RIN3_9MICO</name>
<keyword evidence="5" id="KW-1185">Reference proteome</keyword>
<feature type="compositionally biased region" description="Basic and acidic residues" evidence="1">
    <location>
        <begin position="271"/>
        <end position="287"/>
    </location>
</feature>
<dbReference type="RefSeq" id="WP_066058912.1">
    <property type="nucleotide sequence ID" value="NZ_JBHUNF010000002.1"/>
</dbReference>
<evidence type="ECO:0000256" key="3">
    <source>
        <dbReference type="SAM" id="SignalP"/>
    </source>
</evidence>
<feature type="chain" id="PRO_5045537244" description="Hemagglutinin" evidence="3">
    <location>
        <begin position="25"/>
        <end position="494"/>
    </location>
</feature>
<feature type="signal peptide" evidence="3">
    <location>
        <begin position="1"/>
        <end position="24"/>
    </location>
</feature>
<feature type="compositionally biased region" description="Low complexity" evidence="1">
    <location>
        <begin position="437"/>
        <end position="455"/>
    </location>
</feature>
<keyword evidence="2" id="KW-1133">Transmembrane helix</keyword>
<proteinExistence type="predicted"/>
<sequence>MRTLANKFVVAIAALGLLATGAIASVVSQSAEAADASKFNPGMIITDEQFYDETSMNADEIQKFLDEKGQNCTGSNCLKDHRQDTQSYPANLCKGYVGQRNESAATIIEKVAKSCDINPKVLLVMLEKETSLVTMDNPAEWRYDRAMGYYCPDDPNRPGWCHPDYAGFFNQVFDAAGQLQNYKNNPDSFGYRAGRTHNILYNPDGSCGTKSVYVENVATASLYIYTPYTPNEAAMNNLYGEGDGCSSYGNRNFWRLFTDWFGPTDAPVEAPKPDPKPEIKPEPKPEPKPSATETVKPAPKPTPTTKPEPTASATPTETAKPTETAGVNANSSASKGKGEAETATPDPVPAEEVTPEAAPAEPQAGDSEAAKPEAMSVIPKPAAPQDLPMNNSDAHAAPKADAKKDGASTSQPVAPNAGDNNGSMSVVPRAQEIPSQDAAATDNAANSEAEQAEAAPSGVMAETGSTLTIAGVLILAAVGLAGVILVAASRRLSR</sequence>
<feature type="compositionally biased region" description="Low complexity" evidence="1">
    <location>
        <begin position="350"/>
        <end position="362"/>
    </location>
</feature>
<keyword evidence="2" id="KW-0472">Membrane</keyword>
<evidence type="ECO:0000313" key="4">
    <source>
        <dbReference type="EMBL" id="MFD2674546.1"/>
    </source>
</evidence>
<evidence type="ECO:0000313" key="5">
    <source>
        <dbReference type="Proteomes" id="UP001597453"/>
    </source>
</evidence>
<feature type="compositionally biased region" description="Basic and acidic residues" evidence="1">
    <location>
        <begin position="396"/>
        <end position="406"/>
    </location>
</feature>
<dbReference type="EMBL" id="JBHUNF010000002">
    <property type="protein sequence ID" value="MFD2674546.1"/>
    <property type="molecule type" value="Genomic_DNA"/>
</dbReference>
<evidence type="ECO:0000256" key="1">
    <source>
        <dbReference type="SAM" id="MobiDB-lite"/>
    </source>
</evidence>
<evidence type="ECO:0008006" key="6">
    <source>
        <dbReference type="Google" id="ProtNLM"/>
    </source>
</evidence>
<feature type="compositionally biased region" description="Low complexity" evidence="1">
    <location>
        <begin position="307"/>
        <end position="325"/>
    </location>
</feature>
<organism evidence="4 5">
    <name type="scientific">Gulosibacter bifidus</name>
    <dbReference type="NCBI Taxonomy" id="272239"/>
    <lineage>
        <taxon>Bacteria</taxon>
        <taxon>Bacillati</taxon>
        <taxon>Actinomycetota</taxon>
        <taxon>Actinomycetes</taxon>
        <taxon>Micrococcales</taxon>
        <taxon>Microbacteriaceae</taxon>
        <taxon>Gulosibacter</taxon>
    </lineage>
</organism>
<reference evidence="5" key="1">
    <citation type="journal article" date="2019" name="Int. J. Syst. Evol. Microbiol.">
        <title>The Global Catalogue of Microorganisms (GCM) 10K type strain sequencing project: providing services to taxonomists for standard genome sequencing and annotation.</title>
        <authorList>
            <consortium name="The Broad Institute Genomics Platform"/>
            <consortium name="The Broad Institute Genome Sequencing Center for Infectious Disease"/>
            <person name="Wu L."/>
            <person name="Ma J."/>
        </authorList>
    </citation>
    <scope>NUCLEOTIDE SEQUENCE [LARGE SCALE GENOMIC DNA]</scope>
    <source>
        <strain evidence="5">TISTR 1511</strain>
    </source>
</reference>
<feature type="transmembrane region" description="Helical" evidence="2">
    <location>
        <begin position="467"/>
        <end position="488"/>
    </location>
</feature>
<dbReference type="Proteomes" id="UP001597453">
    <property type="component" value="Unassembled WGS sequence"/>
</dbReference>
<keyword evidence="2" id="KW-0812">Transmembrane</keyword>
<accession>A0ABW5RIN3</accession>
<evidence type="ECO:0000256" key="2">
    <source>
        <dbReference type="SAM" id="Phobius"/>
    </source>
</evidence>
<feature type="region of interest" description="Disordered" evidence="1">
    <location>
        <begin position="265"/>
        <end position="459"/>
    </location>
</feature>
<comment type="caution">
    <text evidence="4">The sequence shown here is derived from an EMBL/GenBank/DDBJ whole genome shotgun (WGS) entry which is preliminary data.</text>
</comment>